<dbReference type="EMBL" id="OOIL02004011">
    <property type="protein sequence ID" value="VFQ90153.1"/>
    <property type="molecule type" value="Genomic_DNA"/>
</dbReference>
<dbReference type="OrthoDB" id="1302764at2759"/>
<name>A0A484MMF1_9ASTE</name>
<dbReference type="PANTHER" id="PTHR31286:SF180">
    <property type="entry name" value="OS10G0362600 PROTEIN"/>
    <property type="match status" value="1"/>
</dbReference>
<dbReference type="InterPro" id="IPR040256">
    <property type="entry name" value="At4g02000-like"/>
</dbReference>
<evidence type="ECO:0000313" key="2">
    <source>
        <dbReference type="EMBL" id="VFQ90153.1"/>
    </source>
</evidence>
<feature type="compositionally biased region" description="Polar residues" evidence="1">
    <location>
        <begin position="119"/>
        <end position="131"/>
    </location>
</feature>
<reference evidence="2 3" key="1">
    <citation type="submission" date="2018-04" db="EMBL/GenBank/DDBJ databases">
        <authorList>
            <person name="Vogel A."/>
        </authorList>
    </citation>
    <scope>NUCLEOTIDE SEQUENCE [LARGE SCALE GENOMIC DNA]</scope>
</reference>
<protein>
    <recommendedName>
        <fullName evidence="4">Zinc knuckle CX2CX4HX4C domain-containing protein</fullName>
    </recommendedName>
</protein>
<feature type="region of interest" description="Disordered" evidence="1">
    <location>
        <begin position="86"/>
        <end position="151"/>
    </location>
</feature>
<keyword evidence="3" id="KW-1185">Reference proteome</keyword>
<proteinExistence type="predicted"/>
<dbReference type="Proteomes" id="UP000595140">
    <property type="component" value="Unassembled WGS sequence"/>
</dbReference>
<accession>A0A484MMF1</accession>
<gene>
    <name evidence="2" type="ORF">CCAM_LOCUS31929</name>
</gene>
<sequence length="210" mass="23247">MTIDTATAAFNRPSLARVCVELDLSKENPRKIHILDGDRHVFQEVIYEDLKAFCSKCKKTGHSLSECKVSLNKKVTGKNTWERTAANHKENAKEEWQAGPSNSQGDKPSPETEEERAINQASKLICSSSSPEVHCDKDATKPSSETEEERAIYQASKLIGSSSSDVHRTEEEGTIIQAKGSVTIPEVHNFVEERMVTDAVETNQETKGCP</sequence>
<feature type="compositionally biased region" description="Basic and acidic residues" evidence="1">
    <location>
        <begin position="86"/>
        <end position="96"/>
    </location>
</feature>
<organism evidence="2 3">
    <name type="scientific">Cuscuta campestris</name>
    <dbReference type="NCBI Taxonomy" id="132261"/>
    <lineage>
        <taxon>Eukaryota</taxon>
        <taxon>Viridiplantae</taxon>
        <taxon>Streptophyta</taxon>
        <taxon>Embryophyta</taxon>
        <taxon>Tracheophyta</taxon>
        <taxon>Spermatophyta</taxon>
        <taxon>Magnoliopsida</taxon>
        <taxon>eudicotyledons</taxon>
        <taxon>Gunneridae</taxon>
        <taxon>Pentapetalae</taxon>
        <taxon>asterids</taxon>
        <taxon>lamiids</taxon>
        <taxon>Solanales</taxon>
        <taxon>Convolvulaceae</taxon>
        <taxon>Cuscuteae</taxon>
        <taxon>Cuscuta</taxon>
        <taxon>Cuscuta subgen. Grammica</taxon>
        <taxon>Cuscuta sect. Cleistogrammica</taxon>
    </lineage>
</organism>
<dbReference type="AlphaFoldDB" id="A0A484MMF1"/>
<evidence type="ECO:0000313" key="3">
    <source>
        <dbReference type="Proteomes" id="UP000595140"/>
    </source>
</evidence>
<dbReference type="PANTHER" id="PTHR31286">
    <property type="entry name" value="GLYCINE-RICH CELL WALL STRUCTURAL PROTEIN 1.8-LIKE"/>
    <property type="match status" value="1"/>
</dbReference>
<evidence type="ECO:0008006" key="4">
    <source>
        <dbReference type="Google" id="ProtNLM"/>
    </source>
</evidence>
<evidence type="ECO:0000256" key="1">
    <source>
        <dbReference type="SAM" id="MobiDB-lite"/>
    </source>
</evidence>